<evidence type="ECO:0000313" key="2">
    <source>
        <dbReference type="Proteomes" id="UP000886998"/>
    </source>
</evidence>
<accession>A0A8X6YM74</accession>
<dbReference type="EMBL" id="BMAV01020026">
    <property type="protein sequence ID" value="GFY73395.1"/>
    <property type="molecule type" value="Genomic_DNA"/>
</dbReference>
<dbReference type="Proteomes" id="UP000886998">
    <property type="component" value="Unassembled WGS sequence"/>
</dbReference>
<proteinExistence type="predicted"/>
<reference evidence="1" key="1">
    <citation type="submission" date="2020-08" db="EMBL/GenBank/DDBJ databases">
        <title>Multicomponent nature underlies the extraordinary mechanical properties of spider dragline silk.</title>
        <authorList>
            <person name="Kono N."/>
            <person name="Nakamura H."/>
            <person name="Mori M."/>
            <person name="Yoshida Y."/>
            <person name="Ohtoshi R."/>
            <person name="Malay A.D."/>
            <person name="Moran D.A.P."/>
            <person name="Tomita M."/>
            <person name="Numata K."/>
            <person name="Arakawa K."/>
        </authorList>
    </citation>
    <scope>NUCLEOTIDE SEQUENCE</scope>
</reference>
<dbReference type="AlphaFoldDB" id="A0A8X6YM74"/>
<protein>
    <submittedName>
        <fullName evidence="1">Uncharacterized protein</fullName>
    </submittedName>
</protein>
<name>A0A8X6YM74_9ARAC</name>
<sequence length="102" mass="11532">MTGCRTHSVCLYILPSPPPEHVIYGCMSPVHHQRSLVVPSPLFVPESFDNWRCRLHPQLQPTPEQSAGLQFDSGLSQERVSLVNSRARVGFFVFSVKLKDEK</sequence>
<evidence type="ECO:0000313" key="1">
    <source>
        <dbReference type="EMBL" id="GFY73395.1"/>
    </source>
</evidence>
<keyword evidence="2" id="KW-1185">Reference proteome</keyword>
<organism evidence="1 2">
    <name type="scientific">Trichonephila inaurata madagascariensis</name>
    <dbReference type="NCBI Taxonomy" id="2747483"/>
    <lineage>
        <taxon>Eukaryota</taxon>
        <taxon>Metazoa</taxon>
        <taxon>Ecdysozoa</taxon>
        <taxon>Arthropoda</taxon>
        <taxon>Chelicerata</taxon>
        <taxon>Arachnida</taxon>
        <taxon>Araneae</taxon>
        <taxon>Araneomorphae</taxon>
        <taxon>Entelegynae</taxon>
        <taxon>Araneoidea</taxon>
        <taxon>Nephilidae</taxon>
        <taxon>Trichonephila</taxon>
        <taxon>Trichonephila inaurata</taxon>
    </lineage>
</organism>
<gene>
    <name evidence="1" type="ORF">TNIN_399671</name>
</gene>
<comment type="caution">
    <text evidence="1">The sequence shown here is derived from an EMBL/GenBank/DDBJ whole genome shotgun (WGS) entry which is preliminary data.</text>
</comment>